<protein>
    <recommendedName>
        <fullName evidence="4">Phosphate-binding protein</fullName>
    </recommendedName>
</protein>
<evidence type="ECO:0000313" key="7">
    <source>
        <dbReference type="EMBL" id="MBS5146292.1"/>
    </source>
</evidence>
<dbReference type="InterPro" id="IPR024370">
    <property type="entry name" value="PBP_domain"/>
</dbReference>
<keyword evidence="4" id="KW-0592">Phosphate transport</keyword>
<evidence type="ECO:0000256" key="3">
    <source>
        <dbReference type="ARBA" id="ARBA00022729"/>
    </source>
</evidence>
<keyword evidence="3" id="KW-0732">Signal</keyword>
<gene>
    <name evidence="7" type="ORF">KHY67_01075</name>
</gene>
<organism evidence="7 8">
    <name type="scientific">Collinsella intestinalis</name>
    <dbReference type="NCBI Taxonomy" id="147207"/>
    <lineage>
        <taxon>Bacteria</taxon>
        <taxon>Bacillati</taxon>
        <taxon>Actinomycetota</taxon>
        <taxon>Coriobacteriia</taxon>
        <taxon>Coriobacteriales</taxon>
        <taxon>Coriobacteriaceae</taxon>
        <taxon>Collinsella</taxon>
    </lineage>
</organism>
<name>A0A943GPK9_9ACTN</name>
<accession>A0A943GPK9</accession>
<dbReference type="EMBL" id="JAGZJA010000001">
    <property type="protein sequence ID" value="MBS5146292.1"/>
    <property type="molecule type" value="Genomic_DNA"/>
</dbReference>
<dbReference type="SUPFAM" id="SSF53850">
    <property type="entry name" value="Periplasmic binding protein-like II"/>
    <property type="match status" value="1"/>
</dbReference>
<dbReference type="InterPro" id="IPR050811">
    <property type="entry name" value="Phosphate_ABC_transporter"/>
</dbReference>
<dbReference type="AlphaFoldDB" id="A0A943GPK9"/>
<sequence length="327" mass="34145">MGVRAFASIARRDRSPSVRRSSHACPGAAPHPLGAHRCSGGAHRALPSRASRLFVTAVLSLSTMLALTSCSSGASTESITVAGSTTCLPIAEQAAELFKEETGTGVLVSGLGSSAGIEAVSTGTAEIATSSRGLNAEEQKLGLTTIPVAHDGIAVIVNTANPVQNLSIEQLRGIYAGKISNWSEVGGEDLPIQLVNRDEASGTREAFKSIVMDGEPFDRRAAVLSGTGQVRDVVSRSRGAIGYISMGFVESAYAETEVRALNVNHVEPQEKTIASGGYPISRDLYFFTKGEPTGAAAEYIAYVLSDEMDDQIREAGFIPVSGNAEGE</sequence>
<comment type="caution">
    <text evidence="7">The sequence shown here is derived from an EMBL/GenBank/DDBJ whole genome shotgun (WGS) entry which is preliminary data.</text>
</comment>
<dbReference type="GO" id="GO:0006817">
    <property type="term" value="P:phosphate ion transport"/>
    <property type="evidence" value="ECO:0007669"/>
    <property type="project" value="UniProtKB-UniRule"/>
</dbReference>
<evidence type="ECO:0000256" key="4">
    <source>
        <dbReference type="RuleBase" id="RU367119"/>
    </source>
</evidence>
<feature type="domain" description="PBP" evidence="6">
    <location>
        <begin position="73"/>
        <end position="307"/>
    </location>
</feature>
<dbReference type="CDD" id="cd13653">
    <property type="entry name" value="PBP2_phosphate_like_1"/>
    <property type="match status" value="1"/>
</dbReference>
<dbReference type="GO" id="GO:0042301">
    <property type="term" value="F:phosphate ion binding"/>
    <property type="evidence" value="ECO:0007669"/>
    <property type="project" value="UniProtKB-UniRule"/>
</dbReference>
<reference evidence="7" key="1">
    <citation type="submission" date="2021-02" db="EMBL/GenBank/DDBJ databases">
        <title>Infant gut strain persistence is associated with maternal origin, phylogeny, and functional potential including surface adhesion and iron acquisition.</title>
        <authorList>
            <person name="Lou Y.C."/>
        </authorList>
    </citation>
    <scope>NUCLEOTIDE SEQUENCE</scope>
    <source>
        <strain evidence="7">L3_128_245G1_dasL3_128_245G1_concoct_49</strain>
    </source>
</reference>
<dbReference type="Pfam" id="PF12849">
    <property type="entry name" value="PBP_like_2"/>
    <property type="match status" value="1"/>
</dbReference>
<keyword evidence="2 4" id="KW-0813">Transport</keyword>
<dbReference type="Gene3D" id="3.40.190.10">
    <property type="entry name" value="Periplasmic binding protein-like II"/>
    <property type="match status" value="2"/>
</dbReference>
<comment type="similarity">
    <text evidence="1 4">Belongs to the PstS family.</text>
</comment>
<dbReference type="InterPro" id="IPR011862">
    <property type="entry name" value="Phos-bd"/>
</dbReference>
<comment type="function">
    <text evidence="4">Involved in the system for phosphate transport across the cytoplasmic membrane.</text>
</comment>
<evidence type="ECO:0000259" key="6">
    <source>
        <dbReference type="Pfam" id="PF12849"/>
    </source>
</evidence>
<dbReference type="PANTHER" id="PTHR30570">
    <property type="entry name" value="PERIPLASMIC PHOSPHATE BINDING COMPONENT OF PHOSPHATE ABC TRANSPORTER"/>
    <property type="match status" value="1"/>
</dbReference>
<evidence type="ECO:0000256" key="2">
    <source>
        <dbReference type="ARBA" id="ARBA00022448"/>
    </source>
</evidence>
<evidence type="ECO:0000313" key="8">
    <source>
        <dbReference type="Proteomes" id="UP000738879"/>
    </source>
</evidence>
<evidence type="ECO:0000256" key="5">
    <source>
        <dbReference type="SAM" id="MobiDB-lite"/>
    </source>
</evidence>
<dbReference type="Proteomes" id="UP000738879">
    <property type="component" value="Unassembled WGS sequence"/>
</dbReference>
<dbReference type="PANTHER" id="PTHR30570:SF1">
    <property type="entry name" value="PHOSPHATE-BINDING PROTEIN PSTS"/>
    <property type="match status" value="1"/>
</dbReference>
<feature type="region of interest" description="Disordered" evidence="5">
    <location>
        <begin position="11"/>
        <end position="30"/>
    </location>
</feature>
<dbReference type="NCBIfam" id="TIGR02136">
    <property type="entry name" value="ptsS_2"/>
    <property type="match status" value="1"/>
</dbReference>
<evidence type="ECO:0000256" key="1">
    <source>
        <dbReference type="ARBA" id="ARBA00008725"/>
    </source>
</evidence>
<proteinExistence type="inferred from homology"/>